<dbReference type="Pfam" id="PF08501">
    <property type="entry name" value="Shikimate_dh_N"/>
    <property type="match status" value="1"/>
</dbReference>
<dbReference type="GO" id="GO:0009423">
    <property type="term" value="P:chorismate biosynthetic process"/>
    <property type="evidence" value="ECO:0007669"/>
    <property type="project" value="TreeGrafter"/>
</dbReference>
<evidence type="ECO:0000259" key="4">
    <source>
        <dbReference type="Pfam" id="PF18317"/>
    </source>
</evidence>
<dbReference type="GO" id="GO:0005829">
    <property type="term" value="C:cytosol"/>
    <property type="evidence" value="ECO:0007669"/>
    <property type="project" value="TreeGrafter"/>
</dbReference>
<accession>A0A6G6WE59</accession>
<evidence type="ECO:0000313" key="5">
    <source>
        <dbReference type="EMBL" id="QIG43499.1"/>
    </source>
</evidence>
<keyword evidence="5" id="KW-0560">Oxidoreductase</keyword>
<dbReference type="InterPro" id="IPR041121">
    <property type="entry name" value="SDH_C"/>
</dbReference>
<dbReference type="PANTHER" id="PTHR21089:SF1">
    <property type="entry name" value="BIFUNCTIONAL 3-DEHYDROQUINATE DEHYDRATASE_SHIKIMATE DEHYDROGENASE, CHLOROPLASTIC"/>
    <property type="match status" value="1"/>
</dbReference>
<dbReference type="EC" id="1.1.1.25" evidence="5"/>
<dbReference type="KEGG" id="nano:G5V58_12640"/>
<keyword evidence="2" id="KW-0057">Aromatic amino acid biosynthesis</keyword>
<dbReference type="EMBL" id="CP049257">
    <property type="protein sequence ID" value="QIG43499.1"/>
    <property type="molecule type" value="Genomic_DNA"/>
</dbReference>
<evidence type="ECO:0000256" key="2">
    <source>
        <dbReference type="ARBA" id="ARBA00023141"/>
    </source>
</evidence>
<dbReference type="RefSeq" id="WP_165233135.1">
    <property type="nucleotide sequence ID" value="NZ_CP049257.1"/>
</dbReference>
<keyword evidence="2" id="KW-0028">Amino-acid biosynthesis</keyword>
<dbReference type="AlphaFoldDB" id="A0A6G6WE59"/>
<dbReference type="PANTHER" id="PTHR21089">
    <property type="entry name" value="SHIKIMATE DEHYDROGENASE"/>
    <property type="match status" value="1"/>
</dbReference>
<dbReference type="GO" id="GO:0009073">
    <property type="term" value="P:aromatic amino acid family biosynthetic process"/>
    <property type="evidence" value="ECO:0007669"/>
    <property type="project" value="UniProtKB-KW"/>
</dbReference>
<feature type="domain" description="SDH C-terminal" evidence="4">
    <location>
        <begin position="235"/>
        <end position="266"/>
    </location>
</feature>
<protein>
    <submittedName>
        <fullName evidence="5">Shikimate dehydrogenase</fullName>
        <ecNumber evidence="5">1.1.1.25</ecNumber>
    </submittedName>
</protein>
<dbReference type="InterPro" id="IPR046346">
    <property type="entry name" value="Aminoacid_DH-like_N_sf"/>
</dbReference>
<proteinExistence type="predicted"/>
<dbReference type="Proteomes" id="UP000502996">
    <property type="component" value="Chromosome"/>
</dbReference>
<evidence type="ECO:0000313" key="6">
    <source>
        <dbReference type="Proteomes" id="UP000502996"/>
    </source>
</evidence>
<organism evidence="5 6">
    <name type="scientific">Nocardioides anomalus</name>
    <dbReference type="NCBI Taxonomy" id="2712223"/>
    <lineage>
        <taxon>Bacteria</taxon>
        <taxon>Bacillati</taxon>
        <taxon>Actinomycetota</taxon>
        <taxon>Actinomycetes</taxon>
        <taxon>Propionibacteriales</taxon>
        <taxon>Nocardioidaceae</taxon>
        <taxon>Nocardioides</taxon>
    </lineage>
</organism>
<dbReference type="SUPFAM" id="SSF53223">
    <property type="entry name" value="Aminoacid dehydrogenase-like, N-terminal domain"/>
    <property type="match status" value="1"/>
</dbReference>
<dbReference type="Pfam" id="PF18317">
    <property type="entry name" value="SDH_C"/>
    <property type="match status" value="1"/>
</dbReference>
<dbReference type="GO" id="GO:0050661">
    <property type="term" value="F:NADP binding"/>
    <property type="evidence" value="ECO:0007669"/>
    <property type="project" value="TreeGrafter"/>
</dbReference>
<dbReference type="InterPro" id="IPR022893">
    <property type="entry name" value="Shikimate_DH_fam"/>
</dbReference>
<evidence type="ECO:0000256" key="1">
    <source>
        <dbReference type="ARBA" id="ARBA00004871"/>
    </source>
</evidence>
<keyword evidence="6" id="KW-1185">Reference proteome</keyword>
<evidence type="ECO:0000259" key="3">
    <source>
        <dbReference type="Pfam" id="PF08501"/>
    </source>
</evidence>
<dbReference type="CDD" id="cd01065">
    <property type="entry name" value="NAD_bind_Shikimate_DH"/>
    <property type="match status" value="1"/>
</dbReference>
<dbReference type="Gene3D" id="3.40.50.10860">
    <property type="entry name" value="Leucine Dehydrogenase, chain A, domain 1"/>
    <property type="match status" value="1"/>
</dbReference>
<sequence>MRCAVLGDPIQHSLSPVIHNTAYDALGLEGWEYDAVLVAAGHLAGFVDDLDPGRWRGLSLTAPLKREAVPLLTSHDPWVDATGVCNTLLLEEDGTRRGLNTDVTGAMAVLEAHDGAVERAVVLGGGATATSVLLALAERGMRHATLAVRDPARAGETVHAVVGHPSRPQVEVVELAGVTGLSGDVLVSTVPASVQTPDLLAATADLPLVFEVIYEPWPSPLAAAAQRGGRTVINGLDLLLAQAADQLRAMTGRDDVPVDAMREAAEGELSARSGR</sequence>
<dbReference type="InterPro" id="IPR013708">
    <property type="entry name" value="Shikimate_DH-bd_N"/>
</dbReference>
<feature type="domain" description="Shikimate dehydrogenase substrate binding N-terminal" evidence="3">
    <location>
        <begin position="5"/>
        <end position="88"/>
    </location>
</feature>
<dbReference type="SUPFAM" id="SSF51735">
    <property type="entry name" value="NAD(P)-binding Rossmann-fold domains"/>
    <property type="match status" value="1"/>
</dbReference>
<dbReference type="GO" id="GO:0004764">
    <property type="term" value="F:shikimate 3-dehydrogenase (NADP+) activity"/>
    <property type="evidence" value="ECO:0007669"/>
    <property type="project" value="UniProtKB-EC"/>
</dbReference>
<name>A0A6G6WE59_9ACTN</name>
<dbReference type="InterPro" id="IPR036291">
    <property type="entry name" value="NAD(P)-bd_dom_sf"/>
</dbReference>
<dbReference type="NCBIfam" id="NF001311">
    <property type="entry name" value="PRK00258.1-3"/>
    <property type="match status" value="1"/>
</dbReference>
<gene>
    <name evidence="5" type="ORF">G5V58_12640</name>
</gene>
<dbReference type="GO" id="GO:0019632">
    <property type="term" value="P:shikimate metabolic process"/>
    <property type="evidence" value="ECO:0007669"/>
    <property type="project" value="TreeGrafter"/>
</dbReference>
<dbReference type="Gene3D" id="3.40.50.720">
    <property type="entry name" value="NAD(P)-binding Rossmann-like Domain"/>
    <property type="match status" value="1"/>
</dbReference>
<comment type="pathway">
    <text evidence="1">Metabolic intermediate biosynthesis; chorismate biosynthesis; chorismate from D-erythrose 4-phosphate and phosphoenolpyruvate: step 4/7.</text>
</comment>
<reference evidence="5 6" key="1">
    <citation type="submission" date="2020-02" db="EMBL/GenBank/DDBJ databases">
        <title>Full genome sequence of Nocardioides sp. R-3366.</title>
        <authorList>
            <person name="Im W.-T."/>
        </authorList>
    </citation>
    <scope>NUCLEOTIDE SEQUENCE [LARGE SCALE GENOMIC DNA]</scope>
    <source>
        <strain evidence="5 6">R-3366</strain>
    </source>
</reference>